<organism evidence="2">
    <name type="scientific">Pfiesteria piscicida</name>
    <name type="common">Phantom dinoflagellate</name>
    <dbReference type="NCBI Taxonomy" id="71001"/>
    <lineage>
        <taxon>Eukaryota</taxon>
        <taxon>Sar</taxon>
        <taxon>Alveolata</taxon>
        <taxon>Dinophyceae</taxon>
        <taxon>Peridiniales</taxon>
        <taxon>Pfiesteriaceae</taxon>
        <taxon>Pfiesteria</taxon>
    </lineage>
</organism>
<sequence>MASLMYAAMAALGVLAVGASPSICGADPTKVADCDHPDYGSCGNACCLVSMDSLQTPEATYKELKALLASNIDGTFSYVTGGDPNPGDDLRQYNISKPKPFQFILQGRHDAPKFHGENGDIIDINIAATATGSSIRMFSLSRIHGALGDAGQNYKSLAFIKESLKGAYGELTVLHGCGKSMDAGAIVV</sequence>
<feature type="chain" id="PRO_5002652631" evidence="1">
    <location>
        <begin position="27"/>
        <end position="188"/>
    </location>
</feature>
<evidence type="ECO:0000313" key="2">
    <source>
        <dbReference type="EMBL" id="ABI14326.1"/>
    </source>
</evidence>
<accession>A3E3Q9</accession>
<evidence type="ECO:0000256" key="1">
    <source>
        <dbReference type="SAM" id="SignalP"/>
    </source>
</evidence>
<name>A3E3Q9_PFIPI</name>
<protein>
    <submittedName>
        <fullName evidence="2">Uncharacterized protein</fullName>
    </submittedName>
</protein>
<reference evidence="2" key="1">
    <citation type="journal article" date="2007" name="Proc. Natl. Acad. Sci. U.S.A.">
        <title>Spliced leader RNA trans-splicing in dinoflagellates.</title>
        <authorList>
            <person name="Zhang H."/>
            <person name="Hou Y."/>
            <person name="Miranda L."/>
            <person name="Campbell D.A."/>
            <person name="Sturm N.R."/>
            <person name="Gaasterland T."/>
            <person name="Lin S."/>
        </authorList>
    </citation>
    <scope>NUCLEOTIDE SEQUENCE</scope>
</reference>
<dbReference type="EMBL" id="DQ864911">
    <property type="protein sequence ID" value="ABI14326.1"/>
    <property type="molecule type" value="mRNA"/>
</dbReference>
<feature type="signal peptide" evidence="1">
    <location>
        <begin position="1"/>
        <end position="26"/>
    </location>
</feature>
<keyword evidence="1" id="KW-0732">Signal</keyword>
<proteinExistence type="evidence at transcript level"/>
<dbReference type="AlphaFoldDB" id="A3E3Q9"/>